<organism evidence="1 2">
    <name type="scientific">Xanthomonas prunicola</name>
    <dbReference type="NCBI Taxonomy" id="2053930"/>
    <lineage>
        <taxon>Bacteria</taxon>
        <taxon>Pseudomonadati</taxon>
        <taxon>Pseudomonadota</taxon>
        <taxon>Gammaproteobacteria</taxon>
        <taxon>Lysobacterales</taxon>
        <taxon>Lysobacteraceae</taxon>
        <taxon>Xanthomonas</taxon>
    </lineage>
</organism>
<name>A0A9Q9MT51_9XANT</name>
<dbReference type="GeneID" id="75150370"/>
<dbReference type="RefSeq" id="WP_252163558.1">
    <property type="nucleotide sequence ID" value="NZ_CP094827.1"/>
</dbReference>
<sequence length="79" mass="9011">MTEYIDFVKKEILNYFSEKKANVGHVLHPPAFNFQRVMNWNPKQKEALDAAISQLVDEGIVEEKNGTIALTKKGVDSIY</sequence>
<dbReference type="EMBL" id="CP096142">
    <property type="protein sequence ID" value="UXA66104.1"/>
    <property type="molecule type" value="Genomic_DNA"/>
</dbReference>
<reference evidence="1" key="1">
    <citation type="submission" date="2022-04" db="EMBL/GenBank/DDBJ databases">
        <title>Xanthomonas prunicola pv. tritici, a pathogen causing a previously unreported foliar disease of wheat.</title>
        <authorList>
            <person name="Clavijo F."/>
            <person name="Curland R.D."/>
            <person name="Dill-Macky R."/>
            <person name="Pereyra S."/>
            <person name="Roman-Reyna V."/>
            <person name="Siri M.I."/>
        </authorList>
    </citation>
    <scope>NUCLEOTIDE SEQUENCE</scope>
    <source>
        <strain evidence="1">CIX249</strain>
    </source>
</reference>
<proteinExistence type="predicted"/>
<dbReference type="Proteomes" id="UP001058381">
    <property type="component" value="Chromosome"/>
</dbReference>
<gene>
    <name evidence="1" type="ORF">M0D43_03415</name>
</gene>
<accession>A0A9Q9MT51</accession>
<protein>
    <submittedName>
        <fullName evidence="1">Uncharacterized protein</fullName>
    </submittedName>
</protein>
<dbReference type="AlphaFoldDB" id="A0A9Q9MT51"/>
<evidence type="ECO:0000313" key="1">
    <source>
        <dbReference type="EMBL" id="UXA66104.1"/>
    </source>
</evidence>
<evidence type="ECO:0000313" key="2">
    <source>
        <dbReference type="Proteomes" id="UP001058381"/>
    </source>
</evidence>